<organism evidence="2 3">
    <name type="scientific">Trichinella spiralis</name>
    <name type="common">Trichina worm</name>
    <dbReference type="NCBI Taxonomy" id="6334"/>
    <lineage>
        <taxon>Eukaryota</taxon>
        <taxon>Metazoa</taxon>
        <taxon>Ecdysozoa</taxon>
        <taxon>Nematoda</taxon>
        <taxon>Enoplea</taxon>
        <taxon>Dorylaimia</taxon>
        <taxon>Trichinellida</taxon>
        <taxon>Trichinellidae</taxon>
        <taxon>Trichinella</taxon>
    </lineage>
</organism>
<dbReference type="Proteomes" id="UP000054776">
    <property type="component" value="Unassembled WGS sequence"/>
</dbReference>
<evidence type="ECO:0000313" key="2">
    <source>
        <dbReference type="EMBL" id="KRY31957.1"/>
    </source>
</evidence>
<dbReference type="EMBL" id="JYDH01000108">
    <property type="protein sequence ID" value="KRY31957.1"/>
    <property type="molecule type" value="Genomic_DNA"/>
</dbReference>
<evidence type="ECO:0000256" key="1">
    <source>
        <dbReference type="SAM" id="MobiDB-lite"/>
    </source>
</evidence>
<feature type="region of interest" description="Disordered" evidence="1">
    <location>
        <begin position="33"/>
        <end position="55"/>
    </location>
</feature>
<sequence length="95" mass="10781">MVISVVIVPEHIYRLKYASGEFTIEFSTINPPHSNTAARRIPRENNAQGSKPPRKIITPSSIGKKFLTFITYSNKLPVYDVLNWTKICKIGPNHK</sequence>
<protein>
    <submittedName>
        <fullName evidence="2">Uncharacterized protein</fullName>
    </submittedName>
</protein>
<evidence type="ECO:0000313" key="3">
    <source>
        <dbReference type="Proteomes" id="UP000054776"/>
    </source>
</evidence>
<dbReference type="InParanoid" id="A0A0V1B4J6"/>
<gene>
    <name evidence="2" type="ORF">T01_14906</name>
</gene>
<name>A0A0V1B4J6_TRISP</name>
<proteinExistence type="predicted"/>
<keyword evidence="3" id="KW-1185">Reference proteome</keyword>
<accession>A0A0V1B4J6</accession>
<reference evidence="2 3" key="1">
    <citation type="submission" date="2015-01" db="EMBL/GenBank/DDBJ databases">
        <title>Evolution of Trichinella species and genotypes.</title>
        <authorList>
            <person name="Korhonen P.K."/>
            <person name="Edoardo P."/>
            <person name="Giuseppe L.R."/>
            <person name="Gasser R.B."/>
        </authorList>
    </citation>
    <scope>NUCLEOTIDE SEQUENCE [LARGE SCALE GENOMIC DNA]</scope>
    <source>
        <strain evidence="2">ISS3</strain>
    </source>
</reference>
<dbReference type="AlphaFoldDB" id="A0A0V1B4J6"/>
<comment type="caution">
    <text evidence="2">The sequence shown here is derived from an EMBL/GenBank/DDBJ whole genome shotgun (WGS) entry which is preliminary data.</text>
</comment>